<feature type="transmembrane region" description="Helical" evidence="1">
    <location>
        <begin position="6"/>
        <end position="31"/>
    </location>
</feature>
<dbReference type="EMBL" id="JAIWYP010000005">
    <property type="protein sequence ID" value="KAH3818772.1"/>
    <property type="molecule type" value="Genomic_DNA"/>
</dbReference>
<comment type="caution">
    <text evidence="2">The sequence shown here is derived from an EMBL/GenBank/DDBJ whole genome shotgun (WGS) entry which is preliminary data.</text>
</comment>
<proteinExistence type="predicted"/>
<dbReference type="Proteomes" id="UP000828390">
    <property type="component" value="Unassembled WGS sequence"/>
</dbReference>
<keyword evidence="1" id="KW-0472">Membrane</keyword>
<organism evidence="2 3">
    <name type="scientific">Dreissena polymorpha</name>
    <name type="common">Zebra mussel</name>
    <name type="synonym">Mytilus polymorpha</name>
    <dbReference type="NCBI Taxonomy" id="45954"/>
    <lineage>
        <taxon>Eukaryota</taxon>
        <taxon>Metazoa</taxon>
        <taxon>Spiralia</taxon>
        <taxon>Lophotrochozoa</taxon>
        <taxon>Mollusca</taxon>
        <taxon>Bivalvia</taxon>
        <taxon>Autobranchia</taxon>
        <taxon>Heteroconchia</taxon>
        <taxon>Euheterodonta</taxon>
        <taxon>Imparidentia</taxon>
        <taxon>Neoheterodontei</taxon>
        <taxon>Myida</taxon>
        <taxon>Dreissenoidea</taxon>
        <taxon>Dreissenidae</taxon>
        <taxon>Dreissena</taxon>
    </lineage>
</organism>
<protein>
    <submittedName>
        <fullName evidence="2">Uncharacterized protein</fullName>
    </submittedName>
</protein>
<keyword evidence="1" id="KW-0812">Transmembrane</keyword>
<dbReference type="AlphaFoldDB" id="A0A9D4GKY0"/>
<evidence type="ECO:0000313" key="2">
    <source>
        <dbReference type="EMBL" id="KAH3818772.1"/>
    </source>
</evidence>
<name>A0A9D4GKY0_DREPO</name>
<gene>
    <name evidence="2" type="ORF">DPMN_120498</name>
</gene>
<accession>A0A9D4GKY0</accession>
<keyword evidence="1" id="KW-1133">Transmembrane helix</keyword>
<keyword evidence="3" id="KW-1185">Reference proteome</keyword>
<dbReference type="OrthoDB" id="10388635at2759"/>
<evidence type="ECO:0000313" key="3">
    <source>
        <dbReference type="Proteomes" id="UP000828390"/>
    </source>
</evidence>
<reference evidence="2" key="2">
    <citation type="submission" date="2020-11" db="EMBL/GenBank/DDBJ databases">
        <authorList>
            <person name="McCartney M.A."/>
            <person name="Auch B."/>
            <person name="Kono T."/>
            <person name="Mallez S."/>
            <person name="Becker A."/>
            <person name="Gohl D.M."/>
            <person name="Silverstein K.A.T."/>
            <person name="Koren S."/>
            <person name="Bechman K.B."/>
            <person name="Herman A."/>
            <person name="Abrahante J.E."/>
            <person name="Garbe J."/>
        </authorList>
    </citation>
    <scope>NUCLEOTIDE SEQUENCE</scope>
    <source>
        <strain evidence="2">Duluth1</strain>
        <tissue evidence="2">Whole animal</tissue>
    </source>
</reference>
<evidence type="ECO:0000256" key="1">
    <source>
        <dbReference type="SAM" id="Phobius"/>
    </source>
</evidence>
<sequence length="236" mass="26129">MDDCNLVLAVGLSFLFYVVGFVSSSLLLLFVPKLYRKLAGVVKKCRRSCTAQSTHVPTQPVVRSSNYTEIDDSKTKTFTNASYPIKAVKNQAPPKEQGRKLAYYNLAPGETNANNYEDLETKKPASFHEPEENKHVYRIVEPGSSKNLEVKLVSGPEEAISADPSHVYFILEPGTNKVKPVHMGTDPSESMKPDHVYFVLEPNSAANSGPEAEPYAVNDLHADHAYFILEKQPASK</sequence>
<reference evidence="2" key="1">
    <citation type="journal article" date="2019" name="bioRxiv">
        <title>The Genome of the Zebra Mussel, Dreissena polymorpha: A Resource for Invasive Species Research.</title>
        <authorList>
            <person name="McCartney M.A."/>
            <person name="Auch B."/>
            <person name="Kono T."/>
            <person name="Mallez S."/>
            <person name="Zhang Y."/>
            <person name="Obille A."/>
            <person name="Becker A."/>
            <person name="Abrahante J.E."/>
            <person name="Garbe J."/>
            <person name="Badalamenti J.P."/>
            <person name="Herman A."/>
            <person name="Mangelson H."/>
            <person name="Liachko I."/>
            <person name="Sullivan S."/>
            <person name="Sone E.D."/>
            <person name="Koren S."/>
            <person name="Silverstein K.A.T."/>
            <person name="Beckman K.B."/>
            <person name="Gohl D.M."/>
        </authorList>
    </citation>
    <scope>NUCLEOTIDE SEQUENCE</scope>
    <source>
        <strain evidence="2">Duluth1</strain>
        <tissue evidence="2">Whole animal</tissue>
    </source>
</reference>